<dbReference type="InterPro" id="IPR000489">
    <property type="entry name" value="Pterin-binding_dom"/>
</dbReference>
<dbReference type="GO" id="GO:0005829">
    <property type="term" value="C:cytosol"/>
    <property type="evidence" value="ECO:0007669"/>
    <property type="project" value="TreeGrafter"/>
</dbReference>
<dbReference type="Gene3D" id="3.20.20.20">
    <property type="entry name" value="Dihydropteroate synthase-like"/>
    <property type="match status" value="1"/>
</dbReference>
<comment type="pathway">
    <text evidence="3">Cofactor biosynthesis; tetrahydrofolate biosynthesis; 7,8-dihydrofolate from 2-amino-4-hydroxy-6-hydroxymethyl-7,8-dihydropteridine diphosphate and 4-aminobenzoate: step 1/2.</text>
</comment>
<evidence type="ECO:0000256" key="3">
    <source>
        <dbReference type="ARBA" id="ARBA00004763"/>
    </source>
</evidence>
<protein>
    <recommendedName>
        <fullName evidence="4">dihydropteroate synthase</fullName>
        <ecNumber evidence="4">2.5.1.15</ecNumber>
    </recommendedName>
</protein>
<organism evidence="10 11">
    <name type="scientific">Candidatus Spyradenecus faecavium</name>
    <dbReference type="NCBI Taxonomy" id="2840947"/>
    <lineage>
        <taxon>Bacteria</taxon>
        <taxon>Pseudomonadati</taxon>
        <taxon>Lentisphaerota</taxon>
        <taxon>Lentisphaeria</taxon>
        <taxon>Lentisphaerales</taxon>
        <taxon>Lentisphaeraceae</taxon>
        <taxon>Lentisphaeraceae incertae sedis</taxon>
        <taxon>Candidatus Spyradenecus</taxon>
    </lineage>
</organism>
<evidence type="ECO:0000313" key="10">
    <source>
        <dbReference type="EMBL" id="HIV09769.1"/>
    </source>
</evidence>
<name>A0A9D1NN58_9BACT</name>
<feature type="domain" description="Pterin-binding" evidence="9">
    <location>
        <begin position="12"/>
        <end position="267"/>
    </location>
</feature>
<evidence type="ECO:0000256" key="2">
    <source>
        <dbReference type="ARBA" id="ARBA00001946"/>
    </source>
</evidence>
<dbReference type="InterPro" id="IPR006390">
    <property type="entry name" value="DHP_synth_dom"/>
</dbReference>
<dbReference type="AlphaFoldDB" id="A0A9D1NN58"/>
<dbReference type="InterPro" id="IPR045031">
    <property type="entry name" value="DHP_synth-like"/>
</dbReference>
<dbReference type="Proteomes" id="UP000886845">
    <property type="component" value="Unassembled WGS sequence"/>
</dbReference>
<dbReference type="PROSITE" id="PS50972">
    <property type="entry name" value="PTERIN_BINDING"/>
    <property type="match status" value="1"/>
</dbReference>
<dbReference type="NCBIfam" id="TIGR01496">
    <property type="entry name" value="DHPS"/>
    <property type="match status" value="1"/>
</dbReference>
<sequence>MCRGRAVRLSAPLVMGIVNVTPDSFFAGSRVAGAAEAAARGADFQRLGAAIVDVGGESTRPGAVAVDAATEAARVAPAIRALRAACPDLLISVDTRHTAVARAALEAGADIVNDVSGLAPDAGMAALLAETGAGYILMHGRGWTPKGETEARADVATAVETELNEALARLVAAGVDARQVAFDPGLGFEKAHADSWRLLGATARFAAAERPWVVAASRKRFLDNGMGESVGAAVWAAAQGADVLRVHDVAETAGAIRAFLRAREAADV</sequence>
<gene>
    <name evidence="10" type="primary">folP</name>
    <name evidence="10" type="ORF">IAC79_06625</name>
</gene>
<keyword evidence="8" id="KW-0289">Folate biosynthesis</keyword>
<keyword evidence="6" id="KW-0479">Metal-binding</keyword>
<comment type="catalytic activity">
    <reaction evidence="1">
        <text>(7,8-dihydropterin-6-yl)methyl diphosphate + 4-aminobenzoate = 7,8-dihydropteroate + diphosphate</text>
        <dbReference type="Rhea" id="RHEA:19949"/>
        <dbReference type="ChEBI" id="CHEBI:17836"/>
        <dbReference type="ChEBI" id="CHEBI:17839"/>
        <dbReference type="ChEBI" id="CHEBI:33019"/>
        <dbReference type="ChEBI" id="CHEBI:72950"/>
        <dbReference type="EC" id="2.5.1.15"/>
    </reaction>
</comment>
<dbReference type="PANTHER" id="PTHR20941">
    <property type="entry name" value="FOLATE SYNTHESIS PROTEINS"/>
    <property type="match status" value="1"/>
</dbReference>
<dbReference type="EMBL" id="DVOR01000215">
    <property type="protein sequence ID" value="HIV09769.1"/>
    <property type="molecule type" value="Genomic_DNA"/>
</dbReference>
<keyword evidence="5 10" id="KW-0808">Transferase</keyword>
<proteinExistence type="predicted"/>
<evidence type="ECO:0000256" key="1">
    <source>
        <dbReference type="ARBA" id="ARBA00000012"/>
    </source>
</evidence>
<comment type="caution">
    <text evidence="10">The sequence shown here is derived from an EMBL/GenBank/DDBJ whole genome shotgun (WGS) entry which is preliminary data.</text>
</comment>
<comment type="cofactor">
    <cofactor evidence="2">
        <name>Mg(2+)</name>
        <dbReference type="ChEBI" id="CHEBI:18420"/>
    </cofactor>
</comment>
<accession>A0A9D1NN58</accession>
<dbReference type="PROSITE" id="PS00793">
    <property type="entry name" value="DHPS_2"/>
    <property type="match status" value="1"/>
</dbReference>
<dbReference type="GO" id="GO:0004156">
    <property type="term" value="F:dihydropteroate synthase activity"/>
    <property type="evidence" value="ECO:0007669"/>
    <property type="project" value="UniProtKB-EC"/>
</dbReference>
<evidence type="ECO:0000256" key="5">
    <source>
        <dbReference type="ARBA" id="ARBA00022679"/>
    </source>
</evidence>
<dbReference type="GO" id="GO:0046872">
    <property type="term" value="F:metal ion binding"/>
    <property type="evidence" value="ECO:0007669"/>
    <property type="project" value="UniProtKB-KW"/>
</dbReference>
<evidence type="ECO:0000259" key="9">
    <source>
        <dbReference type="PROSITE" id="PS50972"/>
    </source>
</evidence>
<evidence type="ECO:0000313" key="11">
    <source>
        <dbReference type="Proteomes" id="UP000886845"/>
    </source>
</evidence>
<evidence type="ECO:0000256" key="4">
    <source>
        <dbReference type="ARBA" id="ARBA00012458"/>
    </source>
</evidence>
<dbReference type="Pfam" id="PF00809">
    <property type="entry name" value="Pterin_bind"/>
    <property type="match status" value="1"/>
</dbReference>
<reference evidence="10" key="2">
    <citation type="journal article" date="2021" name="PeerJ">
        <title>Extensive microbial diversity within the chicken gut microbiome revealed by metagenomics and culture.</title>
        <authorList>
            <person name="Gilroy R."/>
            <person name="Ravi A."/>
            <person name="Getino M."/>
            <person name="Pursley I."/>
            <person name="Horton D.L."/>
            <person name="Alikhan N.F."/>
            <person name="Baker D."/>
            <person name="Gharbi K."/>
            <person name="Hall N."/>
            <person name="Watson M."/>
            <person name="Adriaenssens E.M."/>
            <person name="Foster-Nyarko E."/>
            <person name="Jarju S."/>
            <person name="Secka A."/>
            <person name="Antonio M."/>
            <person name="Oren A."/>
            <person name="Chaudhuri R.R."/>
            <person name="La Ragione R."/>
            <person name="Hildebrand F."/>
            <person name="Pallen M.J."/>
        </authorList>
    </citation>
    <scope>NUCLEOTIDE SEQUENCE</scope>
    <source>
        <strain evidence="10">35461</strain>
    </source>
</reference>
<evidence type="ECO:0000256" key="7">
    <source>
        <dbReference type="ARBA" id="ARBA00022842"/>
    </source>
</evidence>
<evidence type="ECO:0000256" key="8">
    <source>
        <dbReference type="ARBA" id="ARBA00022909"/>
    </source>
</evidence>
<dbReference type="PANTHER" id="PTHR20941:SF1">
    <property type="entry name" value="FOLIC ACID SYNTHESIS PROTEIN FOL1"/>
    <property type="match status" value="1"/>
</dbReference>
<keyword evidence="7" id="KW-0460">Magnesium</keyword>
<evidence type="ECO:0000256" key="6">
    <source>
        <dbReference type="ARBA" id="ARBA00022723"/>
    </source>
</evidence>
<dbReference type="EC" id="2.5.1.15" evidence="4"/>
<dbReference type="InterPro" id="IPR011005">
    <property type="entry name" value="Dihydropteroate_synth-like_sf"/>
</dbReference>
<dbReference type="SUPFAM" id="SSF51717">
    <property type="entry name" value="Dihydropteroate synthetase-like"/>
    <property type="match status" value="1"/>
</dbReference>
<dbReference type="GO" id="GO:0046654">
    <property type="term" value="P:tetrahydrofolate biosynthetic process"/>
    <property type="evidence" value="ECO:0007669"/>
    <property type="project" value="TreeGrafter"/>
</dbReference>
<reference evidence="10" key="1">
    <citation type="submission" date="2020-10" db="EMBL/GenBank/DDBJ databases">
        <authorList>
            <person name="Gilroy R."/>
        </authorList>
    </citation>
    <scope>NUCLEOTIDE SEQUENCE</scope>
    <source>
        <strain evidence="10">35461</strain>
    </source>
</reference>
<dbReference type="GO" id="GO:0046656">
    <property type="term" value="P:folic acid biosynthetic process"/>
    <property type="evidence" value="ECO:0007669"/>
    <property type="project" value="UniProtKB-KW"/>
</dbReference>